<dbReference type="FunCoup" id="O16222">
    <property type="interactions" value="1513"/>
</dbReference>
<dbReference type="OrthoDB" id="5779082at2759"/>
<dbReference type="Proteomes" id="UP000001940">
    <property type="component" value="Chromosome V"/>
</dbReference>
<dbReference type="EMBL" id="BX284605">
    <property type="protein sequence ID" value="CCD67695.1"/>
    <property type="molecule type" value="Genomic_DNA"/>
</dbReference>
<dbReference type="CTD" id="183624"/>
<dbReference type="PhylomeDB" id="O16222"/>
<dbReference type="ExpressionAtlas" id="O16222">
    <property type="expression patterns" value="baseline and differential"/>
</dbReference>
<dbReference type="PaxDb" id="6239-C49G7.10"/>
<dbReference type="InParanoid" id="O16222"/>
<dbReference type="GO" id="GO:0045087">
    <property type="term" value="P:innate immune response"/>
    <property type="evidence" value="ECO:0007007"/>
    <property type="project" value="WormBase"/>
</dbReference>
<dbReference type="AGR" id="WB:WBGene00016788"/>
<dbReference type="eggNOG" id="ENOG502TKK2">
    <property type="taxonomic scope" value="Eukaryota"/>
</dbReference>
<proteinExistence type="predicted"/>
<dbReference type="WormBase" id="C49G7.10a">
    <property type="protein sequence ID" value="CE42293"/>
    <property type="gene ID" value="WBGene00016788"/>
</dbReference>
<dbReference type="STRING" id="6239.C49G7.10a.1"/>
<dbReference type="GeneID" id="183624"/>
<evidence type="ECO:0000313" key="3">
    <source>
        <dbReference type="WormBase" id="C49G7.10a"/>
    </source>
</evidence>
<accession>O16222</accession>
<dbReference type="RefSeq" id="NP_504126.2">
    <property type="nucleotide sequence ID" value="NM_071725.7"/>
</dbReference>
<dbReference type="OMA" id="THWRRVK"/>
<protein>
    <submittedName>
        <fullName evidence="1">Anoctamin</fullName>
    </submittedName>
</protein>
<sequence>MFEDIYFWTKNGRPETEKNHDRNALCQLILRGLKIEGVIMKTYHIDSNDKIWTEAFHEKMDKTVFQQDLAPYVKYSLNKKKRWETGNDKNYLSEVQKRYRGMDMFVIDRVRLNSSPYFCFISRENFFHNYFLQFPIRQLHQLNADNSYSYVYANQTYGQSYKSLQPENRSPSKSKSAKKPELYQNAKVAYHIITPPKNYEKLQAPKFCPGSSDRNLTHRTLTHWRRVKRMRDALLSLRYEKFEVLDEEVDMVDDYLIFDQYDPPRKFYNLADHFIIKSTFMESGASSTWSII</sequence>
<dbReference type="AlphaFoldDB" id="O16222"/>
<organism evidence="1 2">
    <name type="scientific">Caenorhabditis elegans</name>
    <dbReference type="NCBI Taxonomy" id="6239"/>
    <lineage>
        <taxon>Eukaryota</taxon>
        <taxon>Metazoa</taxon>
        <taxon>Ecdysozoa</taxon>
        <taxon>Nematoda</taxon>
        <taxon>Chromadorea</taxon>
        <taxon>Rhabditida</taxon>
        <taxon>Rhabditina</taxon>
        <taxon>Rhabditomorpha</taxon>
        <taxon>Rhabditoidea</taxon>
        <taxon>Rhabditidae</taxon>
        <taxon>Peloderinae</taxon>
        <taxon>Caenorhabditis</taxon>
    </lineage>
</organism>
<reference evidence="1 2" key="1">
    <citation type="journal article" date="1998" name="Science">
        <title>Genome sequence of the nematode C. elegans: a platform for investigating biology.</title>
        <authorList>
            <consortium name="The C. elegans sequencing consortium"/>
            <person name="Sulson J.E."/>
            <person name="Waterston R."/>
        </authorList>
    </citation>
    <scope>NUCLEOTIDE SEQUENCE [LARGE SCALE GENOMIC DNA]</scope>
    <source>
        <strain evidence="1 2">Bristol N2</strain>
    </source>
</reference>
<keyword evidence="2" id="KW-1185">Reference proteome</keyword>
<dbReference type="Bgee" id="WBGene00016788">
    <property type="expression patterns" value="Expressed in pharyngeal muscle cell (C elegans) and 3 other cell types or tissues"/>
</dbReference>
<dbReference type="UCSC" id="C49G7.10">
    <property type="organism name" value="c. elegans"/>
</dbReference>
<gene>
    <name evidence="1 3" type="ORF">C49G7.10</name>
    <name evidence="1" type="ORF">CELE_C49G7.10</name>
</gene>
<dbReference type="HOGENOM" id="CLU_076183_0_0_1"/>
<evidence type="ECO:0000313" key="2">
    <source>
        <dbReference type="Proteomes" id="UP000001940"/>
    </source>
</evidence>
<evidence type="ECO:0000313" key="1">
    <source>
        <dbReference type="EMBL" id="CCD67695.1"/>
    </source>
</evidence>
<name>O16222_CAEEL</name>